<evidence type="ECO:0000313" key="5">
    <source>
        <dbReference type="EMBL" id="KAL0270268.1"/>
    </source>
</evidence>
<evidence type="ECO:0000256" key="2">
    <source>
        <dbReference type="ARBA" id="ARBA00023125"/>
    </source>
</evidence>
<dbReference type="SMART" id="SM00674">
    <property type="entry name" value="CENPB"/>
    <property type="match status" value="1"/>
</dbReference>
<proteinExistence type="predicted"/>
<dbReference type="GO" id="GO:0005634">
    <property type="term" value="C:nucleus"/>
    <property type="evidence" value="ECO:0007669"/>
    <property type="project" value="UniProtKB-SubCell"/>
</dbReference>
<dbReference type="Gene3D" id="1.10.10.60">
    <property type="entry name" value="Homeodomain-like"/>
    <property type="match status" value="2"/>
</dbReference>
<accession>A0AAW2HKU3</accession>
<dbReference type="PROSITE" id="PS51253">
    <property type="entry name" value="HTH_CENPB"/>
    <property type="match status" value="1"/>
</dbReference>
<evidence type="ECO:0000256" key="3">
    <source>
        <dbReference type="SAM" id="MobiDB-lite"/>
    </source>
</evidence>
<dbReference type="InterPro" id="IPR006600">
    <property type="entry name" value="HTH_CenpB_DNA-bd_dom"/>
</dbReference>
<name>A0AAW2HKU3_9NEOP</name>
<dbReference type="InterPro" id="IPR050863">
    <property type="entry name" value="CenT-Element_Derived"/>
</dbReference>
<dbReference type="SUPFAM" id="SSF46689">
    <property type="entry name" value="Homeodomain-like"/>
    <property type="match status" value="2"/>
</dbReference>
<feature type="domain" description="HTH CENPB-type" evidence="4">
    <location>
        <begin position="62"/>
        <end position="132"/>
    </location>
</feature>
<dbReference type="InterPro" id="IPR009057">
    <property type="entry name" value="Homeodomain-like_sf"/>
</dbReference>
<dbReference type="Pfam" id="PF03221">
    <property type="entry name" value="HTH_Tnp_Tc5"/>
    <property type="match status" value="1"/>
</dbReference>
<evidence type="ECO:0000259" key="4">
    <source>
        <dbReference type="PROSITE" id="PS51253"/>
    </source>
</evidence>
<gene>
    <name evidence="5" type="ORF">PYX00_007734</name>
</gene>
<sequence length="166" mass="19410">MGGKRKSLDMKTRQEIVNMLQKKSGTAADLAAKYGVAVSTITRIWRKRDEIERYLRTNQDEQRKRIKFAKHRDIEEAVSSWFAEMRERNADVNGVLIKKKAKEFAEKLNVPFKASNGWLQRWKCRNGFGKKEPEQLPTEEVVRDPEELENDLISKKNAYKGDRRSP</sequence>
<dbReference type="EMBL" id="JARGDH010000004">
    <property type="protein sequence ID" value="KAL0270268.1"/>
    <property type="molecule type" value="Genomic_DNA"/>
</dbReference>
<dbReference type="GO" id="GO:0003677">
    <property type="term" value="F:DNA binding"/>
    <property type="evidence" value="ECO:0007669"/>
    <property type="project" value="UniProtKB-KW"/>
</dbReference>
<evidence type="ECO:0000256" key="1">
    <source>
        <dbReference type="ARBA" id="ARBA00004123"/>
    </source>
</evidence>
<dbReference type="PANTHER" id="PTHR19303:SF73">
    <property type="entry name" value="PROTEIN PDC2"/>
    <property type="match status" value="1"/>
</dbReference>
<comment type="caution">
    <text evidence="5">The sequence shown here is derived from an EMBL/GenBank/DDBJ whole genome shotgun (WGS) entry which is preliminary data.</text>
</comment>
<reference evidence="5" key="1">
    <citation type="journal article" date="2024" name="Gigascience">
        <title>Chromosome-level genome of the poultry shaft louse Menopon gallinae provides insight into the host-switching and adaptive evolution of parasitic lice.</title>
        <authorList>
            <person name="Xu Y."/>
            <person name="Ma L."/>
            <person name="Liu S."/>
            <person name="Liang Y."/>
            <person name="Liu Q."/>
            <person name="He Z."/>
            <person name="Tian L."/>
            <person name="Duan Y."/>
            <person name="Cai W."/>
            <person name="Li H."/>
            <person name="Song F."/>
        </authorList>
    </citation>
    <scope>NUCLEOTIDE SEQUENCE</scope>
    <source>
        <strain evidence="5">Cailab_2023a</strain>
    </source>
</reference>
<feature type="compositionally biased region" description="Basic and acidic residues" evidence="3">
    <location>
        <begin position="129"/>
        <end position="145"/>
    </location>
</feature>
<dbReference type="AlphaFoldDB" id="A0AAW2HKU3"/>
<organism evidence="5">
    <name type="scientific">Menopon gallinae</name>
    <name type="common">poultry shaft louse</name>
    <dbReference type="NCBI Taxonomy" id="328185"/>
    <lineage>
        <taxon>Eukaryota</taxon>
        <taxon>Metazoa</taxon>
        <taxon>Ecdysozoa</taxon>
        <taxon>Arthropoda</taxon>
        <taxon>Hexapoda</taxon>
        <taxon>Insecta</taxon>
        <taxon>Pterygota</taxon>
        <taxon>Neoptera</taxon>
        <taxon>Paraneoptera</taxon>
        <taxon>Psocodea</taxon>
        <taxon>Troctomorpha</taxon>
        <taxon>Phthiraptera</taxon>
        <taxon>Amblycera</taxon>
        <taxon>Menoponidae</taxon>
        <taxon>Menopon</taxon>
    </lineage>
</organism>
<comment type="subcellular location">
    <subcellularLocation>
        <location evidence="1">Nucleus</location>
    </subcellularLocation>
</comment>
<protein>
    <recommendedName>
        <fullName evidence="4">HTH CENPB-type domain-containing protein</fullName>
    </recommendedName>
</protein>
<keyword evidence="2" id="KW-0238">DNA-binding</keyword>
<dbReference type="PANTHER" id="PTHR19303">
    <property type="entry name" value="TRANSPOSON"/>
    <property type="match status" value="1"/>
</dbReference>
<feature type="region of interest" description="Disordered" evidence="3">
    <location>
        <begin position="128"/>
        <end position="166"/>
    </location>
</feature>